<evidence type="ECO:0000313" key="1">
    <source>
        <dbReference type="EMBL" id="GBP35155.1"/>
    </source>
</evidence>
<dbReference type="EMBL" id="BGZK01000299">
    <property type="protein sequence ID" value="GBP35155.1"/>
    <property type="molecule type" value="Genomic_DNA"/>
</dbReference>
<organism evidence="1 2">
    <name type="scientific">Eumeta variegata</name>
    <name type="common">Bagworm moth</name>
    <name type="synonym">Eumeta japonica</name>
    <dbReference type="NCBI Taxonomy" id="151549"/>
    <lineage>
        <taxon>Eukaryota</taxon>
        <taxon>Metazoa</taxon>
        <taxon>Ecdysozoa</taxon>
        <taxon>Arthropoda</taxon>
        <taxon>Hexapoda</taxon>
        <taxon>Insecta</taxon>
        <taxon>Pterygota</taxon>
        <taxon>Neoptera</taxon>
        <taxon>Endopterygota</taxon>
        <taxon>Lepidoptera</taxon>
        <taxon>Glossata</taxon>
        <taxon>Ditrysia</taxon>
        <taxon>Tineoidea</taxon>
        <taxon>Psychidae</taxon>
        <taxon>Oiketicinae</taxon>
        <taxon>Eumeta</taxon>
    </lineage>
</organism>
<sequence length="303" mass="34149">MPEEMFQNLQQYVTSPTSIGPTWAKNPYLNIRQFLQRYSDAWECLRTRVLDGCERVACELEDLLRETTRLLPHQKKRVQKVWSNKQKVISINSSALTYYFRKWPPVLLWSMRFEAKHRTFKIAAQSSSNRKKIYKTLAIRQQLQLNEFFLKGNLGGKSTNISPCTGIQDAATPVLSQRSWTCGYALAACLVSARNRHLIQRSSIQQFGNLQTHCQDKSRRQPLSAEVLKSQPLGQKSFALLALVAVAFAAPKPAPAPAPAPAPQPQFLTYTSGLDYVYPAAPAVLSPYTSPLTYSAAVPVLYR</sequence>
<gene>
    <name evidence="1" type="ORF">EVAR_28354_1</name>
</gene>
<proteinExistence type="predicted"/>
<comment type="caution">
    <text evidence="1">The sequence shown here is derived from an EMBL/GenBank/DDBJ whole genome shotgun (WGS) entry which is preliminary data.</text>
</comment>
<dbReference type="OrthoDB" id="7461672at2759"/>
<name>A0A4C1VC19_EUMVA</name>
<dbReference type="AlphaFoldDB" id="A0A4C1VC19"/>
<evidence type="ECO:0000313" key="2">
    <source>
        <dbReference type="Proteomes" id="UP000299102"/>
    </source>
</evidence>
<accession>A0A4C1VC19</accession>
<protein>
    <submittedName>
        <fullName evidence="1">Uncharacterized protein</fullName>
    </submittedName>
</protein>
<keyword evidence="2" id="KW-1185">Reference proteome</keyword>
<dbReference type="Proteomes" id="UP000299102">
    <property type="component" value="Unassembled WGS sequence"/>
</dbReference>
<reference evidence="1 2" key="1">
    <citation type="journal article" date="2019" name="Commun. Biol.">
        <title>The bagworm genome reveals a unique fibroin gene that provides high tensile strength.</title>
        <authorList>
            <person name="Kono N."/>
            <person name="Nakamura H."/>
            <person name="Ohtoshi R."/>
            <person name="Tomita M."/>
            <person name="Numata K."/>
            <person name="Arakawa K."/>
        </authorList>
    </citation>
    <scope>NUCLEOTIDE SEQUENCE [LARGE SCALE GENOMIC DNA]</scope>
</reference>